<proteinExistence type="predicted"/>
<evidence type="ECO:0000256" key="2">
    <source>
        <dbReference type="ARBA" id="ARBA00022832"/>
    </source>
</evidence>
<dbReference type="OrthoDB" id="9757559at2"/>
<sequence length="564" mass="62539">MGQSLTIKKNYVSAPSAPIQHDRDPVAMLFHWAETRPKSTYLRQPFNGVWREYSWAEVADQVRRMAAALKALGLQPGDAVALTGKNTAHWIMADLAVGMAGGISVGIYPNQASETTRYVLEHSGTKFLFFGPLLDPQQLADGIPDSVKTIGMPYPDLPETDYGWDALIKEHEPLQDWEPNDPDAVHTMIYTSGTTGNPKGVMLTTRSARETMGGVINRLEFRDDERFFSYLPLAHIFERGVVELCSLYVGAEISFMESLDKLASQLAEVAPTRFYGVPVVYGRIQSGILEKLPQKKMDRLLRLPIISGLIRKKVVGGLGLQNARMVVSGAAPMPEAQINWFAKLGVTICQGYGMSENSAYCTTNTPTENRVGSVGRPMPGVEIKIDEATEEVLARSAATMLGYYKNEEKTAETITDGWLHTGDKGRIDKDGYLYITGRIKDAFKTSKGKYVDPAPIEDKLATDGAIDQICLIGSGMKLPVGIVRIDSEDDKAEIAKRLAEKVEALNKTLEPHERVGKLFLTRDEWTVEDGLVTPTMKIKRPQLEDRYRNQVEAMLGHDDKVVWL</sequence>
<evidence type="ECO:0000259" key="4">
    <source>
        <dbReference type="Pfam" id="PF00501"/>
    </source>
</evidence>
<protein>
    <submittedName>
        <fullName evidence="5">Long-chain fatty acid--CoA ligase</fullName>
    </submittedName>
</protein>
<dbReference type="Pfam" id="PF00501">
    <property type="entry name" value="AMP-binding"/>
    <property type="match status" value="1"/>
</dbReference>
<dbReference type="InterPro" id="IPR042099">
    <property type="entry name" value="ANL_N_sf"/>
</dbReference>
<evidence type="ECO:0000256" key="1">
    <source>
        <dbReference type="ARBA" id="ARBA00022598"/>
    </source>
</evidence>
<evidence type="ECO:0000256" key="3">
    <source>
        <dbReference type="ARBA" id="ARBA00023098"/>
    </source>
</evidence>
<dbReference type="PROSITE" id="PS00455">
    <property type="entry name" value="AMP_BINDING"/>
    <property type="match status" value="1"/>
</dbReference>
<keyword evidence="3" id="KW-0443">Lipid metabolism</keyword>
<dbReference type="EMBL" id="QEQK01000009">
    <property type="protein sequence ID" value="PWN55672.1"/>
    <property type="molecule type" value="Genomic_DNA"/>
</dbReference>
<reference evidence="5 6" key="1">
    <citation type="submission" date="2018-05" db="EMBL/GenBank/DDBJ databases">
        <title>Abyssibacter profundi OUC007T gen. nov., sp. nov, a marine bacterium isolated from seawater of the Mariana Trench.</title>
        <authorList>
            <person name="Zhou S."/>
        </authorList>
    </citation>
    <scope>NUCLEOTIDE SEQUENCE [LARGE SCALE GENOMIC DNA]</scope>
    <source>
        <strain evidence="5 6">OUC007</strain>
    </source>
</reference>
<keyword evidence="6" id="KW-1185">Reference proteome</keyword>
<accession>A0A363UJR8</accession>
<dbReference type="PANTHER" id="PTHR43272:SF32">
    <property type="entry name" value="AMP-DEPENDENT SYNTHETASE_LIGASE DOMAIN-CONTAINING PROTEIN"/>
    <property type="match status" value="1"/>
</dbReference>
<dbReference type="InterPro" id="IPR000873">
    <property type="entry name" value="AMP-dep_synth/lig_dom"/>
</dbReference>
<dbReference type="AlphaFoldDB" id="A0A363UJR8"/>
<gene>
    <name evidence="5" type="ORF">DEH80_11235</name>
</gene>
<keyword evidence="1 5" id="KW-0436">Ligase</keyword>
<feature type="domain" description="AMP-dependent synthetase/ligase" evidence="4">
    <location>
        <begin position="30"/>
        <end position="404"/>
    </location>
</feature>
<dbReference type="GO" id="GO:0004467">
    <property type="term" value="F:long-chain fatty acid-CoA ligase activity"/>
    <property type="evidence" value="ECO:0007669"/>
    <property type="project" value="TreeGrafter"/>
</dbReference>
<keyword evidence="2" id="KW-0276">Fatty acid metabolism</keyword>
<dbReference type="Gene3D" id="3.40.50.12780">
    <property type="entry name" value="N-terminal domain of ligase-like"/>
    <property type="match status" value="1"/>
</dbReference>
<dbReference type="Pfam" id="PF23562">
    <property type="entry name" value="AMP-binding_C_3"/>
    <property type="match status" value="1"/>
</dbReference>
<dbReference type="InterPro" id="IPR020845">
    <property type="entry name" value="AMP-binding_CS"/>
</dbReference>
<evidence type="ECO:0000313" key="5">
    <source>
        <dbReference type="EMBL" id="PWN55672.1"/>
    </source>
</evidence>
<name>A0A363UJR8_9GAMM</name>
<dbReference type="GO" id="GO:0016020">
    <property type="term" value="C:membrane"/>
    <property type="evidence" value="ECO:0007669"/>
    <property type="project" value="TreeGrafter"/>
</dbReference>
<organism evidence="5 6">
    <name type="scientific">Abyssibacter profundi</name>
    <dbReference type="NCBI Taxonomy" id="2182787"/>
    <lineage>
        <taxon>Bacteria</taxon>
        <taxon>Pseudomonadati</taxon>
        <taxon>Pseudomonadota</taxon>
        <taxon>Gammaproteobacteria</taxon>
        <taxon>Chromatiales</taxon>
        <taxon>Oceanococcaceae</taxon>
        <taxon>Abyssibacter</taxon>
    </lineage>
</organism>
<comment type="caution">
    <text evidence="5">The sequence shown here is derived from an EMBL/GenBank/DDBJ whole genome shotgun (WGS) entry which is preliminary data.</text>
</comment>
<evidence type="ECO:0000313" key="6">
    <source>
        <dbReference type="Proteomes" id="UP000251800"/>
    </source>
</evidence>
<dbReference type="SUPFAM" id="SSF56801">
    <property type="entry name" value="Acetyl-CoA synthetase-like"/>
    <property type="match status" value="1"/>
</dbReference>
<dbReference type="RefSeq" id="WP_109720596.1">
    <property type="nucleotide sequence ID" value="NZ_QEQK01000009.1"/>
</dbReference>
<dbReference type="PANTHER" id="PTHR43272">
    <property type="entry name" value="LONG-CHAIN-FATTY-ACID--COA LIGASE"/>
    <property type="match status" value="1"/>
</dbReference>
<dbReference type="Proteomes" id="UP000251800">
    <property type="component" value="Unassembled WGS sequence"/>
</dbReference>